<evidence type="ECO:0000256" key="7">
    <source>
        <dbReference type="PROSITE-ProRule" id="PRU00169"/>
    </source>
</evidence>
<evidence type="ECO:0000256" key="4">
    <source>
        <dbReference type="ARBA" id="ARBA00023125"/>
    </source>
</evidence>
<dbReference type="InterPro" id="IPR058245">
    <property type="entry name" value="NreC/VraR/RcsB-like_REC"/>
</dbReference>
<evidence type="ECO:0000259" key="9">
    <source>
        <dbReference type="PROSITE" id="PS50110"/>
    </source>
</evidence>
<dbReference type="InterPro" id="IPR016032">
    <property type="entry name" value="Sig_transdc_resp-reg_C-effctor"/>
</dbReference>
<dbReference type="AlphaFoldDB" id="A0A101HX29"/>
<keyword evidence="3" id="KW-0805">Transcription regulation</keyword>
<sequence length="218" mass="23986">MGKKIKVLIVDDHPLVREGLVKILSTDDRINIVGNAENGKQAVKIALEIKPDIILMDINLPVLNGIEATRIIKGHLHETGIIALTIHDQEEYLFELIKAGISGYLLKDASPDLLIKTVLGVSRGESFIPPSLTAKMMAEFNRLTSISTGNANPQGLTRREVDVLRLLALGNNNRTIAKELFISEKTVKNHLTNIFQKLGVGDRTQAAIHAVKHKIVEL</sequence>
<dbReference type="InterPro" id="IPR011006">
    <property type="entry name" value="CheY-like_superfamily"/>
</dbReference>
<dbReference type="Pfam" id="PF00072">
    <property type="entry name" value="Response_reg"/>
    <property type="match status" value="1"/>
</dbReference>
<protein>
    <recommendedName>
        <fullName evidence="1">Stage 0 sporulation protein A homolog</fullName>
    </recommendedName>
</protein>
<evidence type="ECO:0000313" key="10">
    <source>
        <dbReference type="EMBL" id="KUK84148.1"/>
    </source>
</evidence>
<reference evidence="11" key="1">
    <citation type="journal article" date="2015" name="MBio">
        <title>Genome-Resolved Metagenomic Analysis Reveals Roles for Candidate Phyla and Other Microbial Community Members in Biogeochemical Transformations in Oil Reservoirs.</title>
        <authorList>
            <person name="Hu P."/>
            <person name="Tom L."/>
            <person name="Singh A."/>
            <person name="Thomas B.C."/>
            <person name="Baker B.J."/>
            <person name="Piceno Y.M."/>
            <person name="Andersen G.L."/>
            <person name="Banfield J.F."/>
        </authorList>
    </citation>
    <scope>NUCLEOTIDE SEQUENCE [LARGE SCALE GENOMIC DNA]</scope>
</reference>
<dbReference type="EMBL" id="LGGS01000001">
    <property type="protein sequence ID" value="KUK84148.1"/>
    <property type="molecule type" value="Genomic_DNA"/>
</dbReference>
<dbReference type="PANTHER" id="PTHR43214:SF39">
    <property type="entry name" value="TRANSCRIPTIONAL REGULATORY PROTEIN DEGU"/>
    <property type="match status" value="1"/>
</dbReference>
<dbReference type="Gene3D" id="3.40.50.2300">
    <property type="match status" value="1"/>
</dbReference>
<organism evidence="10 11">
    <name type="scientific">Pelotomaculum thermopropionicum</name>
    <dbReference type="NCBI Taxonomy" id="110500"/>
    <lineage>
        <taxon>Bacteria</taxon>
        <taxon>Bacillati</taxon>
        <taxon>Bacillota</taxon>
        <taxon>Clostridia</taxon>
        <taxon>Eubacteriales</taxon>
        <taxon>Desulfotomaculaceae</taxon>
        <taxon>Pelotomaculum</taxon>
    </lineage>
</organism>
<feature type="domain" description="HTH luxR-type" evidence="8">
    <location>
        <begin position="149"/>
        <end position="214"/>
    </location>
</feature>
<name>A0A101HX29_9FIRM</name>
<dbReference type="PROSITE" id="PS50110">
    <property type="entry name" value="RESPONSE_REGULATORY"/>
    <property type="match status" value="1"/>
</dbReference>
<feature type="modified residue" description="4-aspartylphosphate" evidence="7">
    <location>
        <position position="57"/>
    </location>
</feature>
<keyword evidence="4" id="KW-0238">DNA-binding</keyword>
<dbReference type="PRINTS" id="PR00038">
    <property type="entry name" value="HTHLUXR"/>
</dbReference>
<keyword evidence="5" id="KW-0804">Transcription</keyword>
<dbReference type="SUPFAM" id="SSF52172">
    <property type="entry name" value="CheY-like"/>
    <property type="match status" value="1"/>
</dbReference>
<evidence type="ECO:0000256" key="1">
    <source>
        <dbReference type="ARBA" id="ARBA00018672"/>
    </source>
</evidence>
<dbReference type="CDD" id="cd17535">
    <property type="entry name" value="REC_NarL-like"/>
    <property type="match status" value="1"/>
</dbReference>
<proteinExistence type="predicted"/>
<evidence type="ECO:0000256" key="6">
    <source>
        <dbReference type="ARBA" id="ARBA00024867"/>
    </source>
</evidence>
<evidence type="ECO:0000313" key="11">
    <source>
        <dbReference type="Proteomes" id="UP000054705"/>
    </source>
</evidence>
<dbReference type="CDD" id="cd06170">
    <property type="entry name" value="LuxR_C_like"/>
    <property type="match status" value="1"/>
</dbReference>
<dbReference type="PROSITE" id="PS00622">
    <property type="entry name" value="HTH_LUXR_1"/>
    <property type="match status" value="1"/>
</dbReference>
<dbReference type="InterPro" id="IPR000792">
    <property type="entry name" value="Tscrpt_reg_LuxR_C"/>
</dbReference>
<evidence type="ECO:0000256" key="2">
    <source>
        <dbReference type="ARBA" id="ARBA00022553"/>
    </source>
</evidence>
<evidence type="ECO:0000259" key="8">
    <source>
        <dbReference type="PROSITE" id="PS50043"/>
    </source>
</evidence>
<dbReference type="InterPro" id="IPR039420">
    <property type="entry name" value="WalR-like"/>
</dbReference>
<dbReference type="Pfam" id="PF00196">
    <property type="entry name" value="GerE"/>
    <property type="match status" value="1"/>
</dbReference>
<dbReference type="PANTHER" id="PTHR43214">
    <property type="entry name" value="TWO-COMPONENT RESPONSE REGULATOR"/>
    <property type="match status" value="1"/>
</dbReference>
<dbReference type="SMART" id="SM00421">
    <property type="entry name" value="HTH_LUXR"/>
    <property type="match status" value="1"/>
</dbReference>
<feature type="domain" description="Response regulatory" evidence="9">
    <location>
        <begin position="6"/>
        <end position="122"/>
    </location>
</feature>
<dbReference type="Proteomes" id="UP000054705">
    <property type="component" value="Unassembled WGS sequence"/>
</dbReference>
<dbReference type="GO" id="GO:0006355">
    <property type="term" value="P:regulation of DNA-templated transcription"/>
    <property type="evidence" value="ECO:0007669"/>
    <property type="project" value="InterPro"/>
</dbReference>
<evidence type="ECO:0000256" key="5">
    <source>
        <dbReference type="ARBA" id="ARBA00023163"/>
    </source>
</evidence>
<dbReference type="GO" id="GO:0003677">
    <property type="term" value="F:DNA binding"/>
    <property type="evidence" value="ECO:0007669"/>
    <property type="project" value="UniProtKB-KW"/>
</dbReference>
<comment type="function">
    <text evidence="6">May play the central regulatory role in sporulation. It may be an element of the effector pathway responsible for the activation of sporulation genes in response to nutritional stress. Spo0A may act in concert with spo0H (a sigma factor) to control the expression of some genes that are critical to the sporulation process.</text>
</comment>
<dbReference type="SUPFAM" id="SSF46894">
    <property type="entry name" value="C-terminal effector domain of the bipartite response regulators"/>
    <property type="match status" value="1"/>
</dbReference>
<accession>A0A101HX29</accession>
<dbReference type="PROSITE" id="PS50043">
    <property type="entry name" value="HTH_LUXR_2"/>
    <property type="match status" value="1"/>
</dbReference>
<dbReference type="InterPro" id="IPR001789">
    <property type="entry name" value="Sig_transdc_resp-reg_receiver"/>
</dbReference>
<comment type="caution">
    <text evidence="10">The sequence shown here is derived from an EMBL/GenBank/DDBJ whole genome shotgun (WGS) entry which is preliminary data.</text>
</comment>
<dbReference type="PATRIC" id="fig|110500.4.peg.237"/>
<gene>
    <name evidence="10" type="ORF">XD97_0006</name>
</gene>
<keyword evidence="2 7" id="KW-0597">Phosphoprotein</keyword>
<dbReference type="SMART" id="SM00448">
    <property type="entry name" value="REC"/>
    <property type="match status" value="1"/>
</dbReference>
<evidence type="ECO:0000256" key="3">
    <source>
        <dbReference type="ARBA" id="ARBA00023015"/>
    </source>
</evidence>
<dbReference type="GO" id="GO:0000160">
    <property type="term" value="P:phosphorelay signal transduction system"/>
    <property type="evidence" value="ECO:0007669"/>
    <property type="project" value="InterPro"/>
</dbReference>